<feature type="region of interest" description="Disordered" evidence="1">
    <location>
        <begin position="262"/>
        <end position="292"/>
    </location>
</feature>
<feature type="compositionally biased region" description="Polar residues" evidence="1">
    <location>
        <begin position="281"/>
        <end position="292"/>
    </location>
</feature>
<evidence type="ECO:0000313" key="2">
    <source>
        <dbReference type="EMBL" id="ORX91516.1"/>
    </source>
</evidence>
<organism evidence="2 3">
    <name type="scientific">Basidiobolus meristosporus CBS 931.73</name>
    <dbReference type="NCBI Taxonomy" id="1314790"/>
    <lineage>
        <taxon>Eukaryota</taxon>
        <taxon>Fungi</taxon>
        <taxon>Fungi incertae sedis</taxon>
        <taxon>Zoopagomycota</taxon>
        <taxon>Entomophthoromycotina</taxon>
        <taxon>Basidiobolomycetes</taxon>
        <taxon>Basidiobolales</taxon>
        <taxon>Basidiobolaceae</taxon>
        <taxon>Basidiobolus</taxon>
    </lineage>
</organism>
<evidence type="ECO:0000256" key="1">
    <source>
        <dbReference type="SAM" id="MobiDB-lite"/>
    </source>
</evidence>
<dbReference type="EMBL" id="MCFE01000317">
    <property type="protein sequence ID" value="ORX91516.1"/>
    <property type="molecule type" value="Genomic_DNA"/>
</dbReference>
<keyword evidence="3" id="KW-1185">Reference proteome</keyword>
<gene>
    <name evidence="2" type="ORF">K493DRAFT_339292</name>
</gene>
<dbReference type="InParanoid" id="A0A1Y1Y1C4"/>
<dbReference type="Proteomes" id="UP000193498">
    <property type="component" value="Unassembled WGS sequence"/>
</dbReference>
<evidence type="ECO:0000313" key="3">
    <source>
        <dbReference type="Proteomes" id="UP000193498"/>
    </source>
</evidence>
<proteinExistence type="predicted"/>
<accession>A0A1Y1Y1C4</accession>
<name>A0A1Y1Y1C4_9FUNG</name>
<comment type="caution">
    <text evidence="2">The sequence shown here is derived from an EMBL/GenBank/DDBJ whole genome shotgun (WGS) entry which is preliminary data.</text>
</comment>
<dbReference type="AlphaFoldDB" id="A0A1Y1Y1C4"/>
<protein>
    <submittedName>
        <fullName evidence="2">Uncharacterized protein</fullName>
    </submittedName>
</protein>
<feature type="region of interest" description="Disordered" evidence="1">
    <location>
        <begin position="90"/>
        <end position="109"/>
    </location>
</feature>
<reference evidence="2 3" key="1">
    <citation type="submission" date="2016-07" db="EMBL/GenBank/DDBJ databases">
        <title>Pervasive Adenine N6-methylation of Active Genes in Fungi.</title>
        <authorList>
            <consortium name="DOE Joint Genome Institute"/>
            <person name="Mondo S.J."/>
            <person name="Dannebaum R.O."/>
            <person name="Kuo R.C."/>
            <person name="Labutti K."/>
            <person name="Haridas S."/>
            <person name="Kuo A."/>
            <person name="Salamov A."/>
            <person name="Ahrendt S.R."/>
            <person name="Lipzen A."/>
            <person name="Sullivan W."/>
            <person name="Andreopoulos W.B."/>
            <person name="Clum A."/>
            <person name="Lindquist E."/>
            <person name="Daum C."/>
            <person name="Ramamoorthy G.K."/>
            <person name="Gryganskyi A."/>
            <person name="Culley D."/>
            <person name="Magnuson J.K."/>
            <person name="James T.Y."/>
            <person name="O'Malley M.A."/>
            <person name="Stajich J.E."/>
            <person name="Spatafora J.W."/>
            <person name="Visel A."/>
            <person name="Grigoriev I.V."/>
        </authorList>
    </citation>
    <scope>NUCLEOTIDE SEQUENCE [LARGE SCALE GENOMIC DNA]</scope>
    <source>
        <strain evidence="2 3">CBS 931.73</strain>
    </source>
</reference>
<sequence>MLGVSFVMYGIILIYDKAETVSVISKIYHSSEASSLYATMHVLCPEHHFRGLKRSFKTIKAGGMALSVPSMEERPIPARVSSVIEVDTVASSAGRETPPPEAAASDSSSILANSPPIPVGILSRHILHKKHLRQKLFLHIVVETLIATGAITIIKQKHRIALKSLDAKLQGELEMYLTMNFTPIRADHCEYEYDLLNLDSPPPTYAIAKEEPPAYFILRDGEVRARIPSISGSNEDGFSGVLDPNASPSHIEIDIPQNVYTLESSPTSSDFRPPSYRSADRSSWMTNSSGDR</sequence>